<feature type="domain" description="MaoC-like" evidence="1">
    <location>
        <begin position="4"/>
        <end position="87"/>
    </location>
</feature>
<proteinExistence type="predicted"/>
<dbReference type="Proteomes" id="UP001157134">
    <property type="component" value="Unassembled WGS sequence"/>
</dbReference>
<reference evidence="2 3" key="1">
    <citation type="submission" date="2023-03" db="EMBL/GenBank/DDBJ databases">
        <title>Thalassotalea loyana LMG 22536T draft genome sequence.</title>
        <authorList>
            <person name="Sawabe T."/>
        </authorList>
    </citation>
    <scope>NUCLEOTIDE SEQUENCE [LARGE SCALE GENOMIC DNA]</scope>
    <source>
        <strain evidence="2 3">LMG 22536</strain>
    </source>
</reference>
<evidence type="ECO:0000259" key="1">
    <source>
        <dbReference type="Pfam" id="PF01575"/>
    </source>
</evidence>
<sequence length="259" mass="28848">MGHQDLANWAQFSNDHNPIHFDLAAAKKANLDTIVAHGKLALLSVKAGVNHQLSSENDQWYHFRATFRSPVKCDIPVTLNLQQKRGGTRFNLLEVASQSSCIKGSINTADVHTIDQVITTGHLTSNEVQQRSTLFLKLFPYCTADWITLESMLFSRLVERHLDDVLESSSSTKIIKLNPGSEADDGINYVMQTSQETFFDPTLVSHSLARSWPDNAELTYQLGNPICYTSDGSDLCSVDIGLSINGELRMLTRYGFIII</sequence>
<dbReference type="InterPro" id="IPR002539">
    <property type="entry name" value="MaoC-like_dom"/>
</dbReference>
<name>A0ABQ6HDQ3_9GAMM</name>
<dbReference type="Gene3D" id="3.10.129.10">
    <property type="entry name" value="Hotdog Thioesterase"/>
    <property type="match status" value="1"/>
</dbReference>
<gene>
    <name evidence="2" type="ORF">tloyanaT_24880</name>
</gene>
<dbReference type="Pfam" id="PF01575">
    <property type="entry name" value="MaoC_dehydratas"/>
    <property type="match status" value="1"/>
</dbReference>
<protein>
    <recommendedName>
        <fullName evidence="1">MaoC-like domain-containing protein</fullName>
    </recommendedName>
</protein>
<keyword evidence="3" id="KW-1185">Reference proteome</keyword>
<accession>A0ABQ6HDQ3</accession>
<organism evidence="2 3">
    <name type="scientific">Thalassotalea loyana</name>
    <dbReference type="NCBI Taxonomy" id="280483"/>
    <lineage>
        <taxon>Bacteria</taxon>
        <taxon>Pseudomonadati</taxon>
        <taxon>Pseudomonadota</taxon>
        <taxon>Gammaproteobacteria</taxon>
        <taxon>Alteromonadales</taxon>
        <taxon>Colwelliaceae</taxon>
        <taxon>Thalassotalea</taxon>
    </lineage>
</organism>
<dbReference type="EMBL" id="BSSV01000005">
    <property type="protein sequence ID" value="GLX86235.1"/>
    <property type="molecule type" value="Genomic_DNA"/>
</dbReference>
<evidence type="ECO:0000313" key="2">
    <source>
        <dbReference type="EMBL" id="GLX86235.1"/>
    </source>
</evidence>
<comment type="caution">
    <text evidence="2">The sequence shown here is derived from an EMBL/GenBank/DDBJ whole genome shotgun (WGS) entry which is preliminary data.</text>
</comment>
<evidence type="ECO:0000313" key="3">
    <source>
        <dbReference type="Proteomes" id="UP001157134"/>
    </source>
</evidence>
<dbReference type="InterPro" id="IPR029069">
    <property type="entry name" value="HotDog_dom_sf"/>
</dbReference>
<dbReference type="SUPFAM" id="SSF54637">
    <property type="entry name" value="Thioesterase/thiol ester dehydrase-isomerase"/>
    <property type="match status" value="1"/>
</dbReference>